<accession>A0A7W9L8Q4</accession>
<protein>
    <submittedName>
        <fullName evidence="1">Uncharacterized protein</fullName>
    </submittedName>
</protein>
<gene>
    <name evidence="1" type="ORF">HD596_001501</name>
</gene>
<reference evidence="1 2" key="1">
    <citation type="submission" date="2020-08" db="EMBL/GenBank/DDBJ databases">
        <title>Sequencing the genomes of 1000 actinobacteria strains.</title>
        <authorList>
            <person name="Klenk H.-P."/>
        </authorList>
    </citation>
    <scope>NUCLEOTIDE SEQUENCE [LARGE SCALE GENOMIC DNA]</scope>
    <source>
        <strain evidence="1 2">DSM 45507</strain>
    </source>
</reference>
<dbReference type="InterPro" id="IPR046041">
    <property type="entry name" value="DUF5999"/>
</dbReference>
<dbReference type="EMBL" id="JACHMB010000001">
    <property type="protein sequence ID" value="MBB5774745.1"/>
    <property type="molecule type" value="Genomic_DNA"/>
</dbReference>
<name>A0A7W9L8Q4_9ACTN</name>
<dbReference type="Pfam" id="PF19462">
    <property type="entry name" value="DUF5999"/>
    <property type="match status" value="1"/>
</dbReference>
<keyword evidence="2" id="KW-1185">Reference proteome</keyword>
<dbReference type="AlphaFoldDB" id="A0A7W9L8Q4"/>
<comment type="caution">
    <text evidence="1">The sequence shown here is derived from an EMBL/GenBank/DDBJ whole genome shotgun (WGS) entry which is preliminary data.</text>
</comment>
<sequence length="42" mass="4353">MIAAHPDQGWSLLCNGVVLFEDTGLLLPDGTVVAPHRAPVAA</sequence>
<proteinExistence type="predicted"/>
<evidence type="ECO:0000313" key="2">
    <source>
        <dbReference type="Proteomes" id="UP000579153"/>
    </source>
</evidence>
<evidence type="ECO:0000313" key="1">
    <source>
        <dbReference type="EMBL" id="MBB5774745.1"/>
    </source>
</evidence>
<dbReference type="Proteomes" id="UP000579153">
    <property type="component" value="Unassembled WGS sequence"/>
</dbReference>
<organism evidence="1 2">
    <name type="scientific">Nonomuraea jabiensis</name>
    <dbReference type="NCBI Taxonomy" id="882448"/>
    <lineage>
        <taxon>Bacteria</taxon>
        <taxon>Bacillati</taxon>
        <taxon>Actinomycetota</taxon>
        <taxon>Actinomycetes</taxon>
        <taxon>Streptosporangiales</taxon>
        <taxon>Streptosporangiaceae</taxon>
        <taxon>Nonomuraea</taxon>
    </lineage>
</organism>